<keyword evidence="1" id="KW-0732">Signal</keyword>
<reference evidence="2 3" key="1">
    <citation type="submission" date="2018-08" db="EMBL/GenBank/DDBJ databases">
        <title>Form III RuBisCO-mediated autotrophy in Thermodesulfobium bacteria.</title>
        <authorList>
            <person name="Toshchakov S.V."/>
            <person name="Kublanov I.V."/>
            <person name="Frolov E."/>
            <person name="Bonch-Osmolovskaya E.A."/>
            <person name="Tourova T.P."/>
            <person name="Chernych N.A."/>
            <person name="Lebedinsky A.V."/>
        </authorList>
    </citation>
    <scope>NUCLEOTIDE SEQUENCE [LARGE SCALE GENOMIC DNA]</scope>
    <source>
        <strain evidence="2 3">SR</strain>
    </source>
</reference>
<dbReference type="NCBIfam" id="NF047340">
    <property type="entry name" value="Athe_2463_dom"/>
    <property type="match status" value="1"/>
</dbReference>
<evidence type="ECO:0000256" key="1">
    <source>
        <dbReference type="SAM" id="SignalP"/>
    </source>
</evidence>
<dbReference type="OrthoDB" id="1720542at2"/>
<dbReference type="RefSeq" id="WP_115793311.1">
    <property type="nucleotide sequence ID" value="NZ_QSLN01000023.1"/>
</dbReference>
<sequence>MGRKRLLLVVLGALAALLSALSFSVALADQPDPQLVERANEYVLQKFKKYGFFTSANIEGRPLDQKRLLLNPSLAVKVGWPMLAWGDWSQVPGNELRDGRARFVGFGYYDETVTNPFFPPDARGKGKLSDRNWIPEPWLNAAVKKAYPRYIKSPALDGCSDPEVVQRLRWGLYWAATCNGYDPPDESSDLWQNPQKYVHVYLPPSPGVWGMGVMFHLKGGSVWYVSVPLGPPVPDFYAKVTPQEQRGKPGSGVSFNVEVGCKGDPYGELGMRVILAHKTQGGSQPVPFSLEGRQSRVSEGEGVSYLDVYPARAGGTYTFTVQLQVQSEPSELVVQVLPMLWEGMPVGLDERDILPYLDADPANNEARARIVPSQEPVKPTVQAGPGLTFQAVSQDRTIVRDPGTAKWTDWVTATFAPLAVQDVVAEGESPDYAVAVAPRPPDYHGFRCECDCPDYSRIVSWRIVSAKLTYPKRNPEFTFGTPYPPLCGDSVIGPGSQLIVDSCGNKYRGSVILDPDKTVTVEMKPTADGHRAQVEFQEEWGMDGAQIHSQLEDRDMVLEPRYYTLCAWDIEVEVVYEVIHHHLVCTKSGCYCRTSVRGPYVYRYKLAPVTGKLLVNGTGVTSLAE</sequence>
<gene>
    <name evidence="2" type="ORF">DXX99_09825</name>
</gene>
<feature type="chain" id="PRO_5017614399" evidence="1">
    <location>
        <begin position="29"/>
        <end position="625"/>
    </location>
</feature>
<name>A0A3D8P3H1_9THEO</name>
<dbReference type="Proteomes" id="UP000256329">
    <property type="component" value="Unassembled WGS sequence"/>
</dbReference>
<evidence type="ECO:0000313" key="3">
    <source>
        <dbReference type="Proteomes" id="UP000256329"/>
    </source>
</evidence>
<proteinExistence type="predicted"/>
<dbReference type="EMBL" id="QSLN01000023">
    <property type="protein sequence ID" value="RDV81180.1"/>
    <property type="molecule type" value="Genomic_DNA"/>
</dbReference>
<feature type="signal peptide" evidence="1">
    <location>
        <begin position="1"/>
        <end position="28"/>
    </location>
</feature>
<comment type="caution">
    <text evidence="2">The sequence shown here is derived from an EMBL/GenBank/DDBJ whole genome shotgun (WGS) entry which is preliminary data.</text>
</comment>
<dbReference type="AlphaFoldDB" id="A0A3D8P3H1"/>
<accession>A0A3D8P3H1</accession>
<protein>
    <submittedName>
        <fullName evidence="2">Uncharacterized protein</fullName>
    </submittedName>
</protein>
<organism evidence="2 3">
    <name type="scientific">Ammonifex thiophilus</name>
    <dbReference type="NCBI Taxonomy" id="444093"/>
    <lineage>
        <taxon>Bacteria</taxon>
        <taxon>Bacillati</taxon>
        <taxon>Bacillota</taxon>
        <taxon>Clostridia</taxon>
        <taxon>Thermoanaerobacterales</taxon>
        <taxon>Thermoanaerobacteraceae</taxon>
        <taxon>Ammonifex</taxon>
    </lineage>
</organism>
<keyword evidence="3" id="KW-1185">Reference proteome</keyword>
<evidence type="ECO:0000313" key="2">
    <source>
        <dbReference type="EMBL" id="RDV81180.1"/>
    </source>
</evidence>